<keyword evidence="1" id="KW-0175">Coiled coil</keyword>
<gene>
    <name evidence="3" type="ORF">FPSE_11625</name>
</gene>
<feature type="coiled-coil region" evidence="1">
    <location>
        <begin position="142"/>
        <end position="169"/>
    </location>
</feature>
<name>K3V8D2_FUSPC</name>
<dbReference type="GeneID" id="20370242"/>
<reference evidence="3 4" key="1">
    <citation type="journal article" date="2012" name="PLoS Pathog.">
        <title>Comparative pathogenomics reveals horizontally acquired novel virulence genes in fungi infecting cereal hosts.</title>
        <authorList>
            <person name="Gardiner D.M."/>
            <person name="McDonald M.C."/>
            <person name="Covarelli L."/>
            <person name="Solomon P.S."/>
            <person name="Rusu A.G."/>
            <person name="Marshall M."/>
            <person name="Kazan K."/>
            <person name="Chakraborty S."/>
            <person name="McDonald B.A."/>
            <person name="Manners J.M."/>
        </authorList>
    </citation>
    <scope>NUCLEOTIDE SEQUENCE [LARGE SCALE GENOMIC DNA]</scope>
    <source>
        <strain evidence="3 4">CS3096</strain>
    </source>
</reference>
<feature type="region of interest" description="Disordered" evidence="2">
    <location>
        <begin position="24"/>
        <end position="44"/>
    </location>
</feature>
<dbReference type="EMBL" id="AFNW01000610">
    <property type="protein sequence ID" value="EKJ68158.1"/>
    <property type="molecule type" value="Genomic_DNA"/>
</dbReference>
<accession>K3V8D2</accession>
<sequence length="445" mass="49915">MEPRGRVVTRQQKRMLDFRRALSNKPPEHVNHRPGSGHLIDFSGFEGPSVRQSNALRRGSETHMTSASMKEFLAVQKAQLDAFLQQFGEQAEAQRSALGHIMDQFAGIAASLGSTVAHWLGHPAAHQQAHLYKELELAHMRAIDAEGRCQQLEKDHQTLQKQLVEDAKERDELRKVADLANWTGAAKISDDVIRSQWKQLDYNIRVMARALAKCQTKRPTDDSNKKRFESIVTSWPELLENDDYKEFLLAAYLWILVNKEIFSNGDEFWGGGFARGLKHLRQNLVELAPEADGPLRSEPTMRHVAKWSAQGIALISHFYGRNKKAPKKQATNALGRLKLFCNIAADTSGTDFLREIKGIMKTALELDEMLMGSLAIWSIQWLRSGQSKSLRYDADKMDAVAYANELSPKTAVVLAISPMLLKTGNANGCNYDSEMVLCKASVVCD</sequence>
<dbReference type="KEGG" id="fpu:FPSE_11625"/>
<dbReference type="RefSeq" id="XP_009263017.1">
    <property type="nucleotide sequence ID" value="XM_009264742.1"/>
</dbReference>
<dbReference type="eggNOG" id="ENOG502SPSM">
    <property type="taxonomic scope" value="Eukaryota"/>
</dbReference>
<evidence type="ECO:0000256" key="2">
    <source>
        <dbReference type="SAM" id="MobiDB-lite"/>
    </source>
</evidence>
<dbReference type="OrthoDB" id="5213630at2759"/>
<dbReference type="AlphaFoldDB" id="K3V8D2"/>
<dbReference type="HOGENOM" id="CLU_059766_0_0_1"/>
<protein>
    <submittedName>
        <fullName evidence="3">Uncharacterized protein</fullName>
    </submittedName>
</protein>
<evidence type="ECO:0000313" key="3">
    <source>
        <dbReference type="EMBL" id="EKJ68158.1"/>
    </source>
</evidence>
<keyword evidence="4" id="KW-1185">Reference proteome</keyword>
<organism evidence="3 4">
    <name type="scientific">Fusarium pseudograminearum (strain CS3096)</name>
    <name type="common">Wheat and barley crown-rot fungus</name>
    <dbReference type="NCBI Taxonomy" id="1028729"/>
    <lineage>
        <taxon>Eukaryota</taxon>
        <taxon>Fungi</taxon>
        <taxon>Dikarya</taxon>
        <taxon>Ascomycota</taxon>
        <taxon>Pezizomycotina</taxon>
        <taxon>Sordariomycetes</taxon>
        <taxon>Hypocreomycetidae</taxon>
        <taxon>Hypocreales</taxon>
        <taxon>Nectriaceae</taxon>
        <taxon>Fusarium</taxon>
    </lineage>
</organism>
<comment type="caution">
    <text evidence="3">The sequence shown here is derived from an EMBL/GenBank/DDBJ whole genome shotgun (WGS) entry which is preliminary data.</text>
</comment>
<proteinExistence type="predicted"/>
<dbReference type="Proteomes" id="UP000007978">
    <property type="component" value="Chromosome 1"/>
</dbReference>
<evidence type="ECO:0000256" key="1">
    <source>
        <dbReference type="SAM" id="Coils"/>
    </source>
</evidence>
<evidence type="ECO:0000313" key="4">
    <source>
        <dbReference type="Proteomes" id="UP000007978"/>
    </source>
</evidence>